<name>Q5WAS8_SHOC1</name>
<dbReference type="eggNOG" id="COG5658">
    <property type="taxonomic scope" value="Bacteria"/>
</dbReference>
<feature type="transmembrane region" description="Helical" evidence="1">
    <location>
        <begin position="108"/>
        <end position="127"/>
    </location>
</feature>
<dbReference type="KEGG" id="bcl:ABC4001"/>
<reference evidence="2 3" key="5">
    <citation type="journal article" date="2007" name="Extremophiles">
        <title>Intragenomic diversity of the V1 regions of 16S rRNA genes in high-alkaline protease-producing Bacillus clausii spp.</title>
        <authorList>
            <person name="Kageyama Y."/>
            <person name="Takaki Y."/>
            <person name="Shimamura S."/>
            <person name="Nishi S."/>
            <person name="Nogi Y."/>
            <person name="Uchimura K."/>
            <person name="Kobayashi T."/>
            <person name="Hitomi J."/>
            <person name="Ozaki K."/>
            <person name="Kawai S."/>
            <person name="Ito S."/>
            <person name="Horikoshi K."/>
        </authorList>
    </citation>
    <scope>NUCLEOTIDE SEQUENCE [LARGE SCALE GENOMIC DNA]</scope>
    <source>
        <strain evidence="2 3">KSM-K16</strain>
    </source>
</reference>
<dbReference type="Pfam" id="PF13630">
    <property type="entry name" value="SdpI"/>
    <property type="match status" value="1"/>
</dbReference>
<protein>
    <recommendedName>
        <fullName evidence="4">SdpI family protein</fullName>
    </recommendedName>
</protein>
<dbReference type="Proteomes" id="UP000001168">
    <property type="component" value="Chromosome"/>
</dbReference>
<reference evidence="2 3" key="1">
    <citation type="journal article" date="1994" name="J. Ferment. Bioeng.">
        <title>Molecular cloning and nucleotide sequence of the gene for an alkaline protease from the alkalophilic Bacillus sp. KSM-K16.</title>
        <authorList>
            <person name="Hakamada Y."/>
            <person name="Kobayashi T."/>
            <person name="Hitomi J."/>
            <person name="Kawai S."/>
            <person name="Ito S."/>
        </authorList>
    </citation>
    <scope>NUCLEOTIDE SEQUENCE [LARGE SCALE GENOMIC DNA]</scope>
    <source>
        <strain evidence="2 3">KSM-K16</strain>
    </source>
</reference>
<reference evidence="3" key="4">
    <citation type="submission" date="2003-10" db="EMBL/GenBank/DDBJ databases">
        <title>The complete genome sequence of the alkaliphilic Bacillus clausii KSM-K16.</title>
        <authorList>
            <person name="Takaki Y."/>
            <person name="Kageyama Y."/>
            <person name="Shimamura S."/>
            <person name="Suzuki H."/>
            <person name="Nishi S."/>
            <person name="Hatada Y."/>
            <person name="Kawai S."/>
            <person name="Ito S."/>
            <person name="Horikoshi K."/>
        </authorList>
    </citation>
    <scope>NUCLEOTIDE SEQUENCE [LARGE SCALE GENOMIC DNA]</scope>
    <source>
        <strain evidence="3">KSM-K16</strain>
    </source>
</reference>
<dbReference type="EMBL" id="AP006627">
    <property type="protein sequence ID" value="BAD66532.1"/>
    <property type="molecule type" value="Genomic_DNA"/>
</dbReference>
<evidence type="ECO:0000313" key="3">
    <source>
        <dbReference type="Proteomes" id="UP000001168"/>
    </source>
</evidence>
<accession>Q5WAS8</accession>
<feature type="transmembrane region" description="Helical" evidence="1">
    <location>
        <begin position="55"/>
        <end position="74"/>
    </location>
</feature>
<keyword evidence="1" id="KW-1133">Transmembrane helix</keyword>
<evidence type="ECO:0008006" key="4">
    <source>
        <dbReference type="Google" id="ProtNLM"/>
    </source>
</evidence>
<gene>
    <name evidence="2" type="ordered locus">ABC4001</name>
</gene>
<evidence type="ECO:0000313" key="2">
    <source>
        <dbReference type="EMBL" id="BAD66532.1"/>
    </source>
</evidence>
<keyword evidence="1" id="KW-0472">Membrane</keyword>
<reference evidence="2 3" key="2">
    <citation type="journal article" date="1995" name="Appl. Microbiol. Biotechnol.">
        <title>Purification and properties of an alkaline protease from alkalophilic Bacillus sp. KSM-K16.</title>
        <authorList>
            <person name="Kobayashi T."/>
            <person name="Hakamada Y."/>
            <person name="Adachi S."/>
            <person name="Hitomi J."/>
            <person name="Yoshimatsu T."/>
            <person name="Koike K."/>
            <person name="Kawai S."/>
            <person name="Ito S."/>
        </authorList>
    </citation>
    <scope>NUCLEOTIDE SEQUENCE [LARGE SCALE GENOMIC DNA]</scope>
    <source>
        <strain evidence="2 3">KSM-K16</strain>
    </source>
</reference>
<dbReference type="AlphaFoldDB" id="Q5WAS8"/>
<organism evidence="2 3">
    <name type="scientific">Shouchella clausii (strain KSM-K16)</name>
    <name type="common">Alkalihalobacillus clausii</name>
    <dbReference type="NCBI Taxonomy" id="66692"/>
    <lineage>
        <taxon>Bacteria</taxon>
        <taxon>Bacillati</taxon>
        <taxon>Bacillota</taxon>
        <taxon>Bacilli</taxon>
        <taxon>Bacillales</taxon>
        <taxon>Bacillaceae</taxon>
        <taxon>Shouchella</taxon>
    </lineage>
</organism>
<keyword evidence="3" id="KW-1185">Reference proteome</keyword>
<proteinExistence type="predicted"/>
<evidence type="ECO:0000256" key="1">
    <source>
        <dbReference type="SAM" id="Phobius"/>
    </source>
</evidence>
<dbReference type="STRING" id="66692.ABC4001"/>
<reference evidence="2 3" key="3">
    <citation type="journal article" date="1997" name="Protein Eng.">
        <title>High-resolution crystal structure of M-protease: phylogeny aided analysis of the high-alkaline adaptation mechanism.</title>
        <authorList>
            <person name="Shirai T."/>
            <person name="Suzuki A."/>
            <person name="Yamane T."/>
            <person name="Ashida T."/>
            <person name="Kobayashi T."/>
            <person name="Ito S."/>
        </authorList>
    </citation>
    <scope>NUCLEOTIDE SEQUENCE [LARGE SCALE GENOMIC DNA]</scope>
    <source>
        <strain evidence="2 3">KSM-K16</strain>
    </source>
</reference>
<dbReference type="HOGENOM" id="CLU_1529624_0_0_9"/>
<feature type="transmembrane region" description="Helical" evidence="1">
    <location>
        <begin position="25"/>
        <end position="43"/>
    </location>
</feature>
<dbReference type="InterPro" id="IPR025962">
    <property type="entry name" value="SdpI/YhfL"/>
</dbReference>
<keyword evidence="1" id="KW-0812">Transmembrane</keyword>
<sequence length="175" mass="19379">MIRIMIIMGALILHSIERLMNVNLRWVFVIVLILSLLHGAVLLDNTGRVADLGVTILMVISISLGIMTVVLGYFGTKAKPNLAFGVRTKWALSNDEVWKRSNLLGGKLLLIVGFAFIITAFPARYYFRHMKHIPQPLESCSCSLFLAGPLSQSGTLTTSIKKWLGAVKTRKIGKQ</sequence>